<proteinExistence type="predicted"/>
<keyword evidence="1" id="KW-0812">Transmembrane</keyword>
<sequence>MNDSGVTPTGQQTERRSSARHLWLAIGTACYVIAGTAGLIAGAQTIGLTPLLWVVYAVGLLVLLARLGGIEVGCAAGVFVLLVSGLSFYIGSGAWDDLVLQQRGRTVQALVMKERVERGSRGDRTWFYELIHRDGLSVPGPQLESDSDRFNAGQTITVIEDPKGQLAPQTPGEASPAGDLLGAGGPVLVCLGAVGWTAFRGRKSKEDRMPLWKRKTAEAPAGAPVGDQEQRLREVLRARNFDRRGYIRVSPGGYTGMTHHRAAQIAREEGLRAEAFGNRGYWRFGEKVVEEVE</sequence>
<keyword evidence="3" id="KW-1185">Reference proteome</keyword>
<gene>
    <name evidence="2" type="ORF">ACFQZP_07940</name>
</gene>
<evidence type="ECO:0000256" key="1">
    <source>
        <dbReference type="SAM" id="Phobius"/>
    </source>
</evidence>
<feature type="transmembrane region" description="Helical" evidence="1">
    <location>
        <begin position="46"/>
        <end position="65"/>
    </location>
</feature>
<organism evidence="2 3">
    <name type="scientific">Streptomyces lutosisoli</name>
    <dbReference type="NCBI Taxonomy" id="2665721"/>
    <lineage>
        <taxon>Bacteria</taxon>
        <taxon>Bacillati</taxon>
        <taxon>Actinomycetota</taxon>
        <taxon>Actinomycetes</taxon>
        <taxon>Kitasatosporales</taxon>
        <taxon>Streptomycetaceae</taxon>
        <taxon>Streptomyces</taxon>
    </lineage>
</organism>
<feature type="transmembrane region" description="Helical" evidence="1">
    <location>
        <begin position="180"/>
        <end position="199"/>
    </location>
</feature>
<accession>A0ABW2VAP7</accession>
<keyword evidence="1" id="KW-1133">Transmembrane helix</keyword>
<name>A0ABW2VAP7_9ACTN</name>
<evidence type="ECO:0008006" key="4">
    <source>
        <dbReference type="Google" id="ProtNLM"/>
    </source>
</evidence>
<reference evidence="3" key="1">
    <citation type="journal article" date="2019" name="Int. J. Syst. Evol. Microbiol.">
        <title>The Global Catalogue of Microorganisms (GCM) 10K type strain sequencing project: providing services to taxonomists for standard genome sequencing and annotation.</title>
        <authorList>
            <consortium name="The Broad Institute Genomics Platform"/>
            <consortium name="The Broad Institute Genome Sequencing Center for Infectious Disease"/>
            <person name="Wu L."/>
            <person name="Ma J."/>
        </authorList>
    </citation>
    <scope>NUCLEOTIDE SEQUENCE [LARGE SCALE GENOMIC DNA]</scope>
    <source>
        <strain evidence="3">CGMCC 4.7198</strain>
    </source>
</reference>
<dbReference type="RefSeq" id="WP_381257655.1">
    <property type="nucleotide sequence ID" value="NZ_JBHTBI010000020.1"/>
</dbReference>
<evidence type="ECO:0000313" key="2">
    <source>
        <dbReference type="EMBL" id="MFD0281605.1"/>
    </source>
</evidence>
<feature type="transmembrane region" description="Helical" evidence="1">
    <location>
        <begin position="72"/>
        <end position="90"/>
    </location>
</feature>
<evidence type="ECO:0000313" key="3">
    <source>
        <dbReference type="Proteomes" id="UP001596957"/>
    </source>
</evidence>
<dbReference type="EMBL" id="JBHTEC010000001">
    <property type="protein sequence ID" value="MFD0281605.1"/>
    <property type="molecule type" value="Genomic_DNA"/>
</dbReference>
<protein>
    <recommendedName>
        <fullName evidence="4">DUF4178 domain-containing protein</fullName>
    </recommendedName>
</protein>
<comment type="caution">
    <text evidence="2">The sequence shown here is derived from an EMBL/GenBank/DDBJ whole genome shotgun (WGS) entry which is preliminary data.</text>
</comment>
<dbReference type="Proteomes" id="UP001596957">
    <property type="component" value="Unassembled WGS sequence"/>
</dbReference>
<keyword evidence="1" id="KW-0472">Membrane</keyword>
<feature type="transmembrane region" description="Helical" evidence="1">
    <location>
        <begin position="21"/>
        <end position="40"/>
    </location>
</feature>